<evidence type="ECO:0008006" key="4">
    <source>
        <dbReference type="Google" id="ProtNLM"/>
    </source>
</evidence>
<protein>
    <recommendedName>
        <fullName evidence="4">Outer spore wall protein RRT8</fullName>
    </recommendedName>
</protein>
<feature type="transmembrane region" description="Helical" evidence="1">
    <location>
        <begin position="128"/>
        <end position="148"/>
    </location>
</feature>
<gene>
    <name evidence="2" type="ORF">BZA70DRAFT_276507</name>
</gene>
<evidence type="ECO:0000313" key="3">
    <source>
        <dbReference type="Proteomes" id="UP001498771"/>
    </source>
</evidence>
<comment type="caution">
    <text evidence="2">The sequence shown here is derived from an EMBL/GenBank/DDBJ whole genome shotgun (WGS) entry which is preliminary data.</text>
</comment>
<dbReference type="InterPro" id="IPR052786">
    <property type="entry name" value="Spore_wall_assembly"/>
</dbReference>
<feature type="transmembrane region" description="Helical" evidence="1">
    <location>
        <begin position="285"/>
        <end position="310"/>
    </location>
</feature>
<dbReference type="RefSeq" id="XP_064769436.1">
    <property type="nucleotide sequence ID" value="XM_064912313.1"/>
</dbReference>
<keyword evidence="1" id="KW-0472">Membrane</keyword>
<dbReference type="EMBL" id="JBBJBU010000003">
    <property type="protein sequence ID" value="KAK7206403.1"/>
    <property type="molecule type" value="Genomic_DNA"/>
</dbReference>
<keyword evidence="1" id="KW-1133">Transmembrane helix</keyword>
<keyword evidence="1" id="KW-0812">Transmembrane</keyword>
<feature type="transmembrane region" description="Helical" evidence="1">
    <location>
        <begin position="234"/>
        <end position="256"/>
    </location>
</feature>
<dbReference type="GeneID" id="90037825"/>
<dbReference type="PANTHER" id="PTHR34292">
    <property type="entry name" value="OUTER SPORE WALL PROTEIN LDS1"/>
    <property type="match status" value="1"/>
</dbReference>
<organism evidence="2 3">
    <name type="scientific">Myxozyma melibiosi</name>
    <dbReference type="NCBI Taxonomy" id="54550"/>
    <lineage>
        <taxon>Eukaryota</taxon>
        <taxon>Fungi</taxon>
        <taxon>Dikarya</taxon>
        <taxon>Ascomycota</taxon>
        <taxon>Saccharomycotina</taxon>
        <taxon>Lipomycetes</taxon>
        <taxon>Lipomycetales</taxon>
        <taxon>Lipomycetaceae</taxon>
        <taxon>Myxozyma</taxon>
    </lineage>
</organism>
<keyword evidence="3" id="KW-1185">Reference proteome</keyword>
<dbReference type="PANTHER" id="PTHR34292:SF2">
    <property type="entry name" value="OUTER SPORE WALL PROTEIN LDS1"/>
    <property type="match status" value="1"/>
</dbReference>
<sequence>MWFLPLSYAISVSNVKSRFDRIAASLRSKTIPDLSSSAISHSKMKVASALDRLFFFLYTGITYRILLIFIIPYTAVTTCAVRYPFYGIGYFLWHPVLWPSFVYVVLPLIIIMLIIYSGWFAMAYPPMVVIMIILNGPAGVFTSFFMVFNQAYSIYSIIAKTFIIKGAHKKVFDTVLRLRGLEDFVADSPANATEPEMSSVVLERASRSAVHKLRAQWRLFILRLTSPFLLLKNLLLIPIQFIPFVGPFIAALLKSLEFAKAAQMRYFQLKAFTPRETRLFIRRRYGGYITFGAVAGILETLPIVGMFFSFTNVTGAALWAAKMERREQFAESTNI</sequence>
<evidence type="ECO:0000313" key="2">
    <source>
        <dbReference type="EMBL" id="KAK7206403.1"/>
    </source>
</evidence>
<feature type="transmembrane region" description="Helical" evidence="1">
    <location>
        <begin position="96"/>
        <end position="116"/>
    </location>
</feature>
<proteinExistence type="predicted"/>
<name>A0ABR1FBH4_9ASCO</name>
<dbReference type="Proteomes" id="UP001498771">
    <property type="component" value="Unassembled WGS sequence"/>
</dbReference>
<evidence type="ECO:0000256" key="1">
    <source>
        <dbReference type="SAM" id="Phobius"/>
    </source>
</evidence>
<reference evidence="2 3" key="1">
    <citation type="submission" date="2024-03" db="EMBL/GenBank/DDBJ databases">
        <title>Genome-scale model development and genomic sequencing of the oleaginous clade Lipomyces.</title>
        <authorList>
            <consortium name="Lawrence Berkeley National Laboratory"/>
            <person name="Czajka J.J."/>
            <person name="Han Y."/>
            <person name="Kim J."/>
            <person name="Mondo S.J."/>
            <person name="Hofstad B.A."/>
            <person name="Robles A."/>
            <person name="Haridas S."/>
            <person name="Riley R."/>
            <person name="LaButti K."/>
            <person name="Pangilinan J."/>
            <person name="Andreopoulos W."/>
            <person name="Lipzen A."/>
            <person name="Yan J."/>
            <person name="Wang M."/>
            <person name="Ng V."/>
            <person name="Grigoriev I.V."/>
            <person name="Spatafora J.W."/>
            <person name="Magnuson J.K."/>
            <person name="Baker S.E."/>
            <person name="Pomraning K.R."/>
        </authorList>
    </citation>
    <scope>NUCLEOTIDE SEQUENCE [LARGE SCALE GENOMIC DNA]</scope>
    <source>
        <strain evidence="2 3">Phaff 52-87</strain>
    </source>
</reference>
<accession>A0ABR1FBH4</accession>
<feature type="transmembrane region" description="Helical" evidence="1">
    <location>
        <begin position="53"/>
        <end position="76"/>
    </location>
</feature>